<reference evidence="1" key="1">
    <citation type="submission" date="2015-06" db="EMBL/GenBank/DDBJ databases">
        <authorList>
            <person name="Joergensen T."/>
        </authorList>
    </citation>
    <scope>NUCLEOTIDE SEQUENCE</scope>
    <source>
        <plasmid evidence="1">pRGRH0418</plasmid>
    </source>
</reference>
<accession>A0A0H5PZ04</accession>
<protein>
    <submittedName>
        <fullName evidence="1">Uncharacterized protein</fullName>
    </submittedName>
</protein>
<keyword evidence="1" id="KW-0614">Plasmid</keyword>
<sequence length="88" mass="9692">MARVQISIDDDVLKRVDEFSKKLALSRSAFLSMAAVDYIEAKEKAPLISSAFASMASLLDARVNGLISQEEFNLKLSRLDDDVKSLGK</sequence>
<geneLocation type="plasmid" evidence="1">
    <name>pRGRH0418</name>
</geneLocation>
<dbReference type="GO" id="GO:0006355">
    <property type="term" value="P:regulation of DNA-templated transcription"/>
    <property type="evidence" value="ECO:0007669"/>
    <property type="project" value="InterPro"/>
</dbReference>
<dbReference type="InterPro" id="IPR010985">
    <property type="entry name" value="Ribbon_hlx_hlx"/>
</dbReference>
<evidence type="ECO:0000313" key="1">
    <source>
        <dbReference type="EMBL" id="CRY94966.1"/>
    </source>
</evidence>
<reference evidence="1" key="2">
    <citation type="submission" date="2015-07" db="EMBL/GenBank/DDBJ databases">
        <title>Plasmids, circular viruses and viroids from rat gut.</title>
        <authorList>
            <person name="Jorgensen T.J."/>
            <person name="Hansen M.A."/>
            <person name="Xu Z."/>
            <person name="Tabak M.A."/>
            <person name="Sorensen S.J."/>
            <person name="Hansen L.H."/>
        </authorList>
    </citation>
    <scope>NUCLEOTIDE SEQUENCE</scope>
    <source>
        <plasmid evidence="1">pRGRH0418</plasmid>
    </source>
</reference>
<dbReference type="AlphaFoldDB" id="A0A0H5PZ04"/>
<proteinExistence type="predicted"/>
<dbReference type="CDD" id="cd21631">
    <property type="entry name" value="RHH_CopG_NikR-like"/>
    <property type="match status" value="1"/>
</dbReference>
<dbReference type="EMBL" id="LN853064">
    <property type="protein sequence ID" value="CRY94966.1"/>
    <property type="molecule type" value="Genomic_DNA"/>
</dbReference>
<organism evidence="1">
    <name type="scientific">uncultured prokaryote</name>
    <dbReference type="NCBI Taxonomy" id="198431"/>
    <lineage>
        <taxon>unclassified sequences</taxon>
        <taxon>environmental samples</taxon>
    </lineage>
</organism>
<dbReference type="Gene3D" id="1.10.1220.10">
    <property type="entry name" value="Met repressor-like"/>
    <property type="match status" value="1"/>
</dbReference>
<name>A0A0H5PZ04_9ZZZZ</name>
<dbReference type="InterPro" id="IPR013321">
    <property type="entry name" value="Arc_rbn_hlx_hlx"/>
</dbReference>
<dbReference type="SUPFAM" id="SSF47598">
    <property type="entry name" value="Ribbon-helix-helix"/>
    <property type="match status" value="1"/>
</dbReference>